<dbReference type="PANTHER" id="PTHR10350">
    <property type="entry name" value="NUCLEAR PORE COMPLEX PROTEIN NUP155"/>
    <property type="match status" value="1"/>
</dbReference>
<dbReference type="GO" id="GO:0006606">
    <property type="term" value="P:protein import into nucleus"/>
    <property type="evidence" value="ECO:0007669"/>
    <property type="project" value="TreeGrafter"/>
</dbReference>
<comment type="subcellular location">
    <subcellularLocation>
        <location evidence="1">Nucleus</location>
    </subcellularLocation>
</comment>
<dbReference type="Gene3D" id="1.20.58.1780">
    <property type="match status" value="1"/>
</dbReference>
<accession>A0A150GKZ1</accession>
<dbReference type="AlphaFoldDB" id="A0A150GKZ1"/>
<dbReference type="GO" id="GO:0044611">
    <property type="term" value="C:nuclear pore inner ring"/>
    <property type="evidence" value="ECO:0007669"/>
    <property type="project" value="TreeGrafter"/>
</dbReference>
<dbReference type="GO" id="GO:0036228">
    <property type="term" value="P:protein localization to nuclear inner membrane"/>
    <property type="evidence" value="ECO:0007669"/>
    <property type="project" value="TreeGrafter"/>
</dbReference>
<dbReference type="OrthoDB" id="338970at2759"/>
<dbReference type="InterPro" id="IPR014908">
    <property type="entry name" value="Nucleoporin_Nup133/Nup155_N"/>
</dbReference>
<evidence type="ECO:0000256" key="1">
    <source>
        <dbReference type="ARBA" id="ARBA00004123"/>
    </source>
</evidence>
<protein>
    <recommendedName>
        <fullName evidence="5">Nucleoporin Nup133/Nup155-like N-terminal domain-containing protein</fullName>
    </recommendedName>
</protein>
<feature type="region of interest" description="Disordered" evidence="4">
    <location>
        <begin position="1"/>
        <end position="20"/>
    </location>
</feature>
<dbReference type="GO" id="GO:0000972">
    <property type="term" value="P:transcription-dependent tethering of RNA polymerase II gene DNA at nuclear periphery"/>
    <property type="evidence" value="ECO:0007669"/>
    <property type="project" value="TreeGrafter"/>
</dbReference>
<gene>
    <name evidence="6" type="ORF">GPECTOR_18g164</name>
</gene>
<keyword evidence="7" id="KW-1185">Reference proteome</keyword>
<comment type="caution">
    <text evidence="6">The sequence shown here is derived from an EMBL/GenBank/DDBJ whole genome shotgun (WGS) entry which is preliminary data.</text>
</comment>
<evidence type="ECO:0000256" key="2">
    <source>
        <dbReference type="ARBA" id="ARBA00022448"/>
    </source>
</evidence>
<proteinExistence type="predicted"/>
<evidence type="ECO:0000256" key="4">
    <source>
        <dbReference type="SAM" id="MobiDB-lite"/>
    </source>
</evidence>
<dbReference type="InterPro" id="IPR004870">
    <property type="entry name" value="Nucleoporin_Nup155"/>
</dbReference>
<keyword evidence="2" id="KW-0813">Transport</keyword>
<name>A0A150GKZ1_GONPE</name>
<organism evidence="6 7">
    <name type="scientific">Gonium pectorale</name>
    <name type="common">Green alga</name>
    <dbReference type="NCBI Taxonomy" id="33097"/>
    <lineage>
        <taxon>Eukaryota</taxon>
        <taxon>Viridiplantae</taxon>
        <taxon>Chlorophyta</taxon>
        <taxon>core chlorophytes</taxon>
        <taxon>Chlorophyceae</taxon>
        <taxon>CS clade</taxon>
        <taxon>Chlamydomonadales</taxon>
        <taxon>Volvocaceae</taxon>
        <taxon>Gonium</taxon>
    </lineage>
</organism>
<dbReference type="PANTHER" id="PTHR10350:SF6">
    <property type="entry name" value="NUCLEAR PORE COMPLEX PROTEIN NUP155"/>
    <property type="match status" value="1"/>
</dbReference>
<evidence type="ECO:0000259" key="5">
    <source>
        <dbReference type="Pfam" id="PF08801"/>
    </source>
</evidence>
<dbReference type="Proteomes" id="UP000075714">
    <property type="component" value="Unassembled WGS sequence"/>
</dbReference>
<feature type="domain" description="Nucleoporin Nup133/Nup155-like N-terminal" evidence="5">
    <location>
        <begin position="90"/>
        <end position="321"/>
    </location>
</feature>
<dbReference type="GO" id="GO:0006405">
    <property type="term" value="P:RNA export from nucleus"/>
    <property type="evidence" value="ECO:0007669"/>
    <property type="project" value="TreeGrafter"/>
</dbReference>
<evidence type="ECO:0000313" key="6">
    <source>
        <dbReference type="EMBL" id="KXZ50010.1"/>
    </source>
</evidence>
<evidence type="ECO:0000313" key="7">
    <source>
        <dbReference type="Proteomes" id="UP000075714"/>
    </source>
</evidence>
<keyword evidence="3" id="KW-0539">Nucleus</keyword>
<sequence>MAAAPAWQRDVPTEGARGGAAQQEALGLSARKFQDVEALSRTFGHVADVSKDYRRDAELHDLLASTSKEDTYQQHFQGWPSLLRPLSPAVLELPSMVQDKYRACQAMCFCGLFPQIRRAWASVDNSLFLWRYDKSTDVPLEYCGEDQAISCVGLAAPRPGVFLPAIRYIIVLCTTAEIVLLGVCPSRRAGGAAAEGGDVDELSGEWVPDDVLLQPLPLYSIPTDNVLITCCASGPGGRVFLGGADGHVYELSYHAADTWRHKRISKIRLTSGLQQYLPSFVPSLLGLGAPPPIERLVVDRERHILYALNAGSGIQVFDLATSESTKLHLLAVTADGRRIYFTTHHTTPSYGPYGGVYGSTGSAVGGGAGAGGGGAGALTASGLAAESAAAAAAAAAAAGPGGGVGEPPFPRRPETLMAVFARAALPHAGVARGPTADLSRSAALEIVAAHYSSGCLLLSESAAGNGGGGGATKLLAASRNTTVPPATLNTHTGSSLYGGGYGGYGGYGSVYGGYVVGGLRESVTELDNFVPGETCAVEASPCRPLLGPEVLPPRAGPGGDELGAAVWWRPPRFSLIGTAGVLELEKRRPVELLVHILERNSQEQLRSFFQAYGAVEAAAMCYMVATAGPPVGPLTRGSLGPAPGPLLPPSSSSLGGGGVSAAAARGAAAALENPLLVGEARMPEDAVSAEGGYPLPGGGPSAGPGVLGGAAGGGVVGGAGGAGSGMYMGRAVDPNPGPAWSTGHRGLCLYVARLLAPVYDKKVAAPAGGGTAGGKGGAGGGGRVLTCRFSGRTLEVLEDRLLALAAFLETTIARRQQKGYAPRAAAAASSAAGDAAGMGVGGGLGPFGGAGGGGGIAGAGMPQAMFGGAFGGAAAGGLYGGPYGGGGAGGGAEDAVAVAHKRRRLEHAAQQEDDMAQRIRSLVLRVAEACSLLRLLSRHNLGRLAVRQLGGAGAAEAAKLANLVSARRGVQYAHTGLCGAWEGML</sequence>
<dbReference type="EMBL" id="LSYV01000019">
    <property type="protein sequence ID" value="KXZ50010.1"/>
    <property type="molecule type" value="Genomic_DNA"/>
</dbReference>
<dbReference type="SUPFAM" id="SSF75011">
    <property type="entry name" value="3-carboxy-cis,cis-mucoante lactonizing enzyme"/>
    <property type="match status" value="1"/>
</dbReference>
<reference evidence="7" key="1">
    <citation type="journal article" date="2016" name="Nat. Commun.">
        <title>The Gonium pectorale genome demonstrates co-option of cell cycle regulation during the evolution of multicellularity.</title>
        <authorList>
            <person name="Hanschen E.R."/>
            <person name="Marriage T.N."/>
            <person name="Ferris P.J."/>
            <person name="Hamaji T."/>
            <person name="Toyoda A."/>
            <person name="Fujiyama A."/>
            <person name="Neme R."/>
            <person name="Noguchi H."/>
            <person name="Minakuchi Y."/>
            <person name="Suzuki M."/>
            <person name="Kawai-Toyooka H."/>
            <person name="Smith D.R."/>
            <person name="Sparks H."/>
            <person name="Anderson J."/>
            <person name="Bakaric R."/>
            <person name="Luria V."/>
            <person name="Karger A."/>
            <person name="Kirschner M.W."/>
            <person name="Durand P.M."/>
            <person name="Michod R.E."/>
            <person name="Nozaki H."/>
            <person name="Olson B.J."/>
        </authorList>
    </citation>
    <scope>NUCLEOTIDE SEQUENCE [LARGE SCALE GENOMIC DNA]</scope>
    <source>
        <strain evidence="7">NIES-2863</strain>
    </source>
</reference>
<dbReference type="Pfam" id="PF08801">
    <property type="entry name" value="Nucleoporin_N"/>
    <property type="match status" value="1"/>
</dbReference>
<dbReference type="GO" id="GO:0017056">
    <property type="term" value="F:structural constituent of nuclear pore"/>
    <property type="evidence" value="ECO:0007669"/>
    <property type="project" value="InterPro"/>
</dbReference>
<evidence type="ECO:0000256" key="3">
    <source>
        <dbReference type="ARBA" id="ARBA00023242"/>
    </source>
</evidence>
<dbReference type="STRING" id="33097.A0A150GKZ1"/>